<dbReference type="EMBL" id="CP000850">
    <property type="protein sequence ID" value="ABV97188.1"/>
    <property type="molecule type" value="Genomic_DNA"/>
</dbReference>
<protein>
    <submittedName>
        <fullName evidence="1">Uncharacterized protein</fullName>
    </submittedName>
</protein>
<dbReference type="PATRIC" id="fig|391037.6.peg.1306"/>
<dbReference type="AlphaFoldDB" id="A8M706"/>
<proteinExistence type="predicted"/>
<reference evidence="1" key="1">
    <citation type="submission" date="2007-10" db="EMBL/GenBank/DDBJ databases">
        <title>Complete sequence of Salinispora arenicola CNS-205.</title>
        <authorList>
            <consortium name="US DOE Joint Genome Institute"/>
            <person name="Copeland A."/>
            <person name="Lucas S."/>
            <person name="Lapidus A."/>
            <person name="Barry K."/>
            <person name="Glavina del Rio T."/>
            <person name="Dalin E."/>
            <person name="Tice H."/>
            <person name="Pitluck S."/>
            <person name="Foster B."/>
            <person name="Schmutz J."/>
            <person name="Larimer F."/>
            <person name="Land M."/>
            <person name="Hauser L."/>
            <person name="Kyrpides N."/>
            <person name="Ivanova N."/>
            <person name="Jensen P.R."/>
            <person name="Moore B.S."/>
            <person name="Penn K."/>
            <person name="Jenkins C."/>
            <person name="Udwary D."/>
            <person name="Xiang L."/>
            <person name="Gontang E."/>
            <person name="Richardson P."/>
        </authorList>
    </citation>
    <scope>NUCLEOTIDE SEQUENCE [LARGE SCALE GENOMIC DNA]</scope>
    <source>
        <strain evidence="1">CNS-205</strain>
    </source>
</reference>
<name>A8M706_SALAI</name>
<evidence type="ECO:0000313" key="1">
    <source>
        <dbReference type="EMBL" id="ABV97188.1"/>
    </source>
</evidence>
<accession>A8M706</accession>
<organism evidence="1">
    <name type="scientific">Salinispora arenicola (strain CNS-205)</name>
    <dbReference type="NCBI Taxonomy" id="391037"/>
    <lineage>
        <taxon>Bacteria</taxon>
        <taxon>Bacillati</taxon>
        <taxon>Actinomycetota</taxon>
        <taxon>Actinomycetes</taxon>
        <taxon>Micromonosporales</taxon>
        <taxon>Micromonosporaceae</taxon>
        <taxon>Salinispora</taxon>
    </lineage>
</organism>
<dbReference type="OrthoDB" id="3390348at2"/>
<gene>
    <name evidence="1" type="ordered locus">Sare_1284</name>
</gene>
<dbReference type="HOGENOM" id="CLU_2261851_0_0_11"/>
<dbReference type="eggNOG" id="ENOG5034BTN">
    <property type="taxonomic scope" value="Bacteria"/>
</dbReference>
<dbReference type="KEGG" id="saq:Sare_1284"/>
<sequence>MELDLDDFAATVDARAPQLHSCGIQWQLHRGPTYNKSAAWIDCTNADLAGWLIVWTSGEAELELANLTTGSVDSTHYEFSALNDLTTCLDDLIRRLTPAGSPARQE</sequence>